<dbReference type="Pfam" id="PF09859">
    <property type="entry name" value="Oxygenase-NA"/>
    <property type="match status" value="1"/>
</dbReference>
<name>A0A7X1GAH7_9PSED</name>
<keyword evidence="1" id="KW-0560">Oxidoreductase</keyword>
<comment type="similarity">
    <text evidence="1">Belongs to the iron/ascorbate-dependent oxidoreductase family.</text>
</comment>
<gene>
    <name evidence="3" type="ORF">H7995_03650</name>
</gene>
<keyword evidence="1" id="KW-0479">Metal-binding</keyword>
<evidence type="ECO:0000313" key="4">
    <source>
        <dbReference type="Proteomes" id="UP000526003"/>
    </source>
</evidence>
<reference evidence="3 4" key="1">
    <citation type="submission" date="2020-08" db="EMBL/GenBank/DDBJ databases">
        <title>Pseudomonas sp. nov.</title>
        <authorList>
            <person name="Gieschler S."/>
            <person name="Fiedler G."/>
            <person name="Brinks E."/>
            <person name="Boehnlein C."/>
            <person name="Franz C.M.A.P."/>
            <person name="Kabisch J."/>
        </authorList>
    </citation>
    <scope>NUCLEOTIDE SEQUENCE [LARGE SCALE GENOMIC DNA]</scope>
    <source>
        <strain evidence="3 4">MBT-1</strain>
    </source>
</reference>
<dbReference type="PROSITE" id="PS51471">
    <property type="entry name" value="FE2OG_OXY"/>
    <property type="match status" value="1"/>
</dbReference>
<keyword evidence="1" id="KW-0408">Iron</keyword>
<feature type="domain" description="Fe2OG dioxygenase" evidence="2">
    <location>
        <begin position="140"/>
        <end position="253"/>
    </location>
</feature>
<dbReference type="RefSeq" id="WP_166593003.1">
    <property type="nucleotide sequence ID" value="NZ_CP090311.1"/>
</dbReference>
<proteinExistence type="inferred from homology"/>
<dbReference type="InterPro" id="IPR005123">
    <property type="entry name" value="Oxoglu/Fe-dep_dioxygenase_dom"/>
</dbReference>
<protein>
    <submittedName>
        <fullName evidence="3">2OG-Fe(II) oxygenase</fullName>
    </submittedName>
</protein>
<dbReference type="InterPro" id="IPR018655">
    <property type="entry name" value="DUF2086"/>
</dbReference>
<comment type="caution">
    <text evidence="3">The sequence shown here is derived from an EMBL/GenBank/DDBJ whole genome shotgun (WGS) entry which is preliminary data.</text>
</comment>
<evidence type="ECO:0000313" key="3">
    <source>
        <dbReference type="EMBL" id="MBC2688891.1"/>
    </source>
</evidence>
<keyword evidence="4" id="KW-1185">Reference proteome</keyword>
<accession>A0A7X1GAH7</accession>
<dbReference type="EMBL" id="JACMYG010000003">
    <property type="protein sequence ID" value="MBC2688891.1"/>
    <property type="molecule type" value="Genomic_DNA"/>
</dbReference>
<sequence length="254" mass="28850">MRVSSLHTPLPNDLAAAIQPSLLERIDHLPWPSLEQRLDQDGCAVVPRLLDAPECQDLRAMYEQPGLFRARVVMARHGFGRGEYQYFDYPLPEPVQRLRSALYARLVPLANRWQARLGLPGRFPPAHPAFLQRCHDAGQQRPTPLLLQYGPGDYNCLHQDLYGEHVFPLQVAILLSAPELDFTGGELVLTEQRPRMQSRPMVMRLEQGDALIFAVHQRPMAGVRGDYRVNLRHGVSRLHSGQRHTLGVIFHDAQ</sequence>
<organism evidence="3 4">
    <name type="scientific">Pseudomonas kielensis</name>
    <dbReference type="NCBI Taxonomy" id="2762577"/>
    <lineage>
        <taxon>Bacteria</taxon>
        <taxon>Pseudomonadati</taxon>
        <taxon>Pseudomonadota</taxon>
        <taxon>Gammaproteobacteria</taxon>
        <taxon>Pseudomonadales</taxon>
        <taxon>Pseudomonadaceae</taxon>
        <taxon>Pseudomonas</taxon>
    </lineage>
</organism>
<dbReference type="GO" id="GO:0046872">
    <property type="term" value="F:metal ion binding"/>
    <property type="evidence" value="ECO:0007669"/>
    <property type="project" value="UniProtKB-KW"/>
</dbReference>
<dbReference type="GO" id="GO:0016491">
    <property type="term" value="F:oxidoreductase activity"/>
    <property type="evidence" value="ECO:0007669"/>
    <property type="project" value="UniProtKB-KW"/>
</dbReference>
<evidence type="ECO:0000259" key="2">
    <source>
        <dbReference type="PROSITE" id="PS51471"/>
    </source>
</evidence>
<dbReference type="Gene3D" id="2.60.120.620">
    <property type="entry name" value="q2cbj1_9rhob like domain"/>
    <property type="match status" value="1"/>
</dbReference>
<dbReference type="Proteomes" id="UP000526003">
    <property type="component" value="Unassembled WGS sequence"/>
</dbReference>
<evidence type="ECO:0000256" key="1">
    <source>
        <dbReference type="RuleBase" id="RU003682"/>
    </source>
</evidence>
<dbReference type="AlphaFoldDB" id="A0A7X1GAH7"/>